<proteinExistence type="predicted"/>
<evidence type="ECO:0000256" key="1">
    <source>
        <dbReference type="SAM" id="MobiDB-lite"/>
    </source>
</evidence>
<keyword evidence="3" id="KW-1185">Reference proteome</keyword>
<dbReference type="AlphaFoldDB" id="A0A4Q1BPM4"/>
<dbReference type="EMBL" id="SDIL01000025">
    <property type="protein sequence ID" value="RXK39865.1"/>
    <property type="molecule type" value="Genomic_DNA"/>
</dbReference>
<accession>A0A4Q1BPM4</accession>
<evidence type="ECO:0000313" key="3">
    <source>
        <dbReference type="Proteomes" id="UP000289152"/>
    </source>
</evidence>
<feature type="region of interest" description="Disordered" evidence="1">
    <location>
        <begin position="91"/>
        <end position="124"/>
    </location>
</feature>
<dbReference type="InParanoid" id="A0A4Q1BPM4"/>
<reference evidence="2 3" key="1">
    <citation type="submission" date="2016-06" db="EMBL/GenBank/DDBJ databases">
        <title>Evolution of pathogenesis and genome organization in the Tremellales.</title>
        <authorList>
            <person name="Cuomo C."/>
            <person name="Litvintseva A."/>
            <person name="Heitman J."/>
            <person name="Chen Y."/>
            <person name="Sun S."/>
            <person name="Springer D."/>
            <person name="Dromer F."/>
            <person name="Young S."/>
            <person name="Zeng Q."/>
            <person name="Chapman S."/>
            <person name="Gujja S."/>
            <person name="Saif S."/>
            <person name="Birren B."/>
        </authorList>
    </citation>
    <scope>NUCLEOTIDE SEQUENCE [LARGE SCALE GENOMIC DNA]</scope>
    <source>
        <strain evidence="2 3">ATCC 28783</strain>
    </source>
</reference>
<protein>
    <submittedName>
        <fullName evidence="2">Uncharacterized protein</fullName>
    </submittedName>
</protein>
<comment type="caution">
    <text evidence="2">The sequence shown here is derived from an EMBL/GenBank/DDBJ whole genome shotgun (WGS) entry which is preliminary data.</text>
</comment>
<organism evidence="2 3">
    <name type="scientific">Tremella mesenterica</name>
    <name type="common">Jelly fungus</name>
    <dbReference type="NCBI Taxonomy" id="5217"/>
    <lineage>
        <taxon>Eukaryota</taxon>
        <taxon>Fungi</taxon>
        <taxon>Dikarya</taxon>
        <taxon>Basidiomycota</taxon>
        <taxon>Agaricomycotina</taxon>
        <taxon>Tremellomycetes</taxon>
        <taxon>Tremellales</taxon>
        <taxon>Tremellaceae</taxon>
        <taxon>Tremella</taxon>
    </lineage>
</organism>
<sequence length="124" mass="14096">MTDRLLQAETGVSVETLWSGGQKNDDVLRDVLGKLEEATRHAELAERAFESLDYVFRQLGESLVTHKDEDTSSHIKFGSSDDRVVFQHQRDHSDLEYSQPDRRRLEVDQDSTTTSSDTFGTHAL</sequence>
<dbReference type="Proteomes" id="UP000289152">
    <property type="component" value="Unassembled WGS sequence"/>
</dbReference>
<feature type="compositionally biased region" description="Basic and acidic residues" evidence="1">
    <location>
        <begin position="91"/>
        <end position="107"/>
    </location>
</feature>
<dbReference type="VEuPathDB" id="FungiDB:TREMEDRAFT_65980"/>
<gene>
    <name evidence="2" type="ORF">M231_02799</name>
</gene>
<name>A0A4Q1BPM4_TREME</name>
<evidence type="ECO:0000313" key="2">
    <source>
        <dbReference type="EMBL" id="RXK39865.1"/>
    </source>
</evidence>